<dbReference type="InterPro" id="IPR008259">
    <property type="entry name" value="FMN_hydac_DH_AS"/>
</dbReference>
<dbReference type="SUPFAM" id="SSF51395">
    <property type="entry name" value="FMN-linked oxidoreductases"/>
    <property type="match status" value="1"/>
</dbReference>
<protein>
    <submittedName>
        <fullName evidence="9">Alpha-hydroxy-acid oxidizing enzyme</fullName>
    </submittedName>
</protein>
<comment type="similarity">
    <text evidence="5">Belongs to the FMN-dependent alpha-hydroxy acid dehydrogenase family.</text>
</comment>
<dbReference type="GO" id="GO:0016491">
    <property type="term" value="F:oxidoreductase activity"/>
    <property type="evidence" value="ECO:0007669"/>
    <property type="project" value="UniProtKB-KW"/>
</dbReference>
<dbReference type="PANTHER" id="PTHR10578:SF107">
    <property type="entry name" value="2-HYDROXYACID OXIDASE 1"/>
    <property type="match status" value="1"/>
</dbReference>
<dbReference type="Pfam" id="PF01070">
    <property type="entry name" value="FMN_dh"/>
    <property type="match status" value="1"/>
</dbReference>
<dbReference type="OrthoDB" id="9770452at2"/>
<keyword evidence="3 7" id="KW-0288">FMN</keyword>
<dbReference type="Proteomes" id="UP000287830">
    <property type="component" value="Unassembled WGS sequence"/>
</dbReference>
<dbReference type="Gene3D" id="3.20.20.70">
    <property type="entry name" value="Aldolase class I"/>
    <property type="match status" value="1"/>
</dbReference>
<dbReference type="PROSITE" id="PS00557">
    <property type="entry name" value="FMN_HYDROXY_ACID_DH_1"/>
    <property type="match status" value="1"/>
</dbReference>
<accession>A0A7U9KZN2</accession>
<dbReference type="InterPro" id="IPR037396">
    <property type="entry name" value="FMN_HAD"/>
</dbReference>
<feature type="binding site" evidence="7">
    <location>
        <position position="131"/>
    </location>
    <ligand>
        <name>FMN</name>
        <dbReference type="ChEBI" id="CHEBI:58210"/>
    </ligand>
</feature>
<feature type="binding site" evidence="7">
    <location>
        <begin position="282"/>
        <end position="286"/>
    </location>
    <ligand>
        <name>FMN</name>
        <dbReference type="ChEBI" id="CHEBI:58210"/>
    </ligand>
</feature>
<evidence type="ECO:0000256" key="7">
    <source>
        <dbReference type="PIRSR" id="PIRSR000138-2"/>
    </source>
</evidence>
<feature type="binding site" evidence="7">
    <location>
        <begin position="76"/>
        <end position="78"/>
    </location>
    <ligand>
        <name>FMN</name>
        <dbReference type="ChEBI" id="CHEBI:58210"/>
    </ligand>
</feature>
<organism evidence="9 10">
    <name type="scientific">Streptomyces chrestomyceticus JCM 4735</name>
    <dbReference type="NCBI Taxonomy" id="1306181"/>
    <lineage>
        <taxon>Bacteria</taxon>
        <taxon>Bacillati</taxon>
        <taxon>Actinomycetota</taxon>
        <taxon>Actinomycetes</taxon>
        <taxon>Kitasatosporales</taxon>
        <taxon>Streptomycetaceae</taxon>
        <taxon>Streptomyces</taxon>
    </lineage>
</organism>
<dbReference type="InterPro" id="IPR012133">
    <property type="entry name" value="Alpha-hydoxy_acid_DH_FMN"/>
</dbReference>
<feature type="binding site" evidence="7">
    <location>
        <position position="159"/>
    </location>
    <ligand>
        <name>FMN</name>
        <dbReference type="ChEBI" id="CHEBI:58210"/>
    </ligand>
</feature>
<sequence length="366" mass="38366">MIPTLADLRERARERLDPRVYDFFEGGAGGETALHENEAAFRRLALLPRVLRGEAARDLSVTLCGDRLAMPVLVSPTAFHRLAHPEGELATARATAAAGTVLVTGMAATVPVAEVTAAARAVQAEAAVWFQLYLQPEPEVTLALVRRAERAGCTALVVTVDSPVFGRRERDARHGFDDLPAGLAAENMRGLPGAPDDRPRDIAMSPGLSWDDLRRLRAQTRLPVLLKGVLHPGDARIAVAEGVDGLLVSNHGGRQLDAAPASVEALPAVAEAVAGRVPVLLDGGVRRGSDAAVALALGASVVGVGRPVLWGLAADGEKGVRHVLELLRAEFDHVLALCGGGSPADLGPDLVVARGSVRGARKGEER</sequence>
<evidence type="ECO:0000313" key="10">
    <source>
        <dbReference type="Proteomes" id="UP000287830"/>
    </source>
</evidence>
<dbReference type="FunFam" id="3.20.20.70:FF:000056">
    <property type="entry name" value="hydroxyacid oxidase 2"/>
    <property type="match status" value="1"/>
</dbReference>
<comment type="cofactor">
    <cofactor evidence="1">
        <name>FMN</name>
        <dbReference type="ChEBI" id="CHEBI:58210"/>
    </cofactor>
</comment>
<dbReference type="InterPro" id="IPR000262">
    <property type="entry name" value="FMN-dep_DH"/>
</dbReference>
<dbReference type="PANTHER" id="PTHR10578">
    <property type="entry name" value="S -2-HYDROXY-ACID OXIDASE-RELATED"/>
    <property type="match status" value="1"/>
</dbReference>
<feature type="binding site" evidence="7">
    <location>
        <position position="168"/>
    </location>
    <ligand>
        <name>glyoxylate</name>
        <dbReference type="ChEBI" id="CHEBI:36655"/>
    </ligand>
</feature>
<feature type="binding site" evidence="7">
    <location>
        <position position="227"/>
    </location>
    <ligand>
        <name>FMN</name>
        <dbReference type="ChEBI" id="CHEBI:58210"/>
    </ligand>
</feature>
<feature type="binding site" evidence="7">
    <location>
        <begin position="305"/>
        <end position="306"/>
    </location>
    <ligand>
        <name>FMN</name>
        <dbReference type="ChEBI" id="CHEBI:58210"/>
    </ligand>
</feature>
<name>A0A7U9KZN2_9ACTN</name>
<dbReference type="InterPro" id="IPR013785">
    <property type="entry name" value="Aldolase_TIM"/>
</dbReference>
<evidence type="ECO:0000313" key="9">
    <source>
        <dbReference type="EMBL" id="GCD37727.1"/>
    </source>
</evidence>
<dbReference type="GO" id="GO:0005737">
    <property type="term" value="C:cytoplasm"/>
    <property type="evidence" value="ECO:0007669"/>
    <property type="project" value="UniProtKB-ARBA"/>
</dbReference>
<dbReference type="GeneID" id="95624327"/>
<comment type="caution">
    <text evidence="9">The sequence shown here is derived from an EMBL/GenBank/DDBJ whole genome shotgun (WGS) entry which is preliminary data.</text>
</comment>
<feature type="binding site" evidence="7">
    <location>
        <position position="249"/>
    </location>
    <ligand>
        <name>FMN</name>
        <dbReference type="ChEBI" id="CHEBI:58210"/>
    </ligand>
</feature>
<feature type="active site" description="Proton acceptor" evidence="6">
    <location>
        <position position="251"/>
    </location>
</feature>
<evidence type="ECO:0000256" key="5">
    <source>
        <dbReference type="ARBA" id="ARBA00024042"/>
    </source>
</evidence>
<proteinExistence type="inferred from homology"/>
<evidence type="ECO:0000256" key="1">
    <source>
        <dbReference type="ARBA" id="ARBA00001917"/>
    </source>
</evidence>
<dbReference type="RefSeq" id="WP_125047111.1">
    <property type="nucleotide sequence ID" value="NZ_BHZC01000001.1"/>
</dbReference>
<evidence type="ECO:0000256" key="4">
    <source>
        <dbReference type="ARBA" id="ARBA00023002"/>
    </source>
</evidence>
<reference evidence="9 10" key="1">
    <citation type="submission" date="2018-11" db="EMBL/GenBank/DDBJ databases">
        <title>Whole genome sequence of Streptomyces chrestomyceticus NBRC 13444(T).</title>
        <authorList>
            <person name="Komaki H."/>
            <person name="Tamura T."/>
        </authorList>
    </citation>
    <scope>NUCLEOTIDE SEQUENCE [LARGE SCALE GENOMIC DNA]</scope>
    <source>
        <strain evidence="9 10">NBRC 13444</strain>
    </source>
</reference>
<keyword evidence="2 7" id="KW-0285">Flavoprotein</keyword>
<dbReference type="AlphaFoldDB" id="A0A7U9KZN2"/>
<dbReference type="PROSITE" id="PS51349">
    <property type="entry name" value="FMN_HYDROXY_ACID_DH_2"/>
    <property type="match status" value="1"/>
</dbReference>
<dbReference type="GO" id="GO:0010181">
    <property type="term" value="F:FMN binding"/>
    <property type="evidence" value="ECO:0007669"/>
    <property type="project" value="InterPro"/>
</dbReference>
<dbReference type="EMBL" id="BHZC01000001">
    <property type="protein sequence ID" value="GCD37727.1"/>
    <property type="molecule type" value="Genomic_DNA"/>
</dbReference>
<feature type="binding site" evidence="7">
    <location>
        <position position="133"/>
    </location>
    <ligand>
        <name>glyoxylate</name>
        <dbReference type="ChEBI" id="CHEBI:36655"/>
    </ligand>
</feature>
<gene>
    <name evidence="9" type="ORF">OEIGOIKO_05533</name>
</gene>
<feature type="domain" description="FMN hydroxy acid dehydrogenase" evidence="8">
    <location>
        <begin position="1"/>
        <end position="356"/>
    </location>
</feature>
<evidence type="ECO:0000256" key="2">
    <source>
        <dbReference type="ARBA" id="ARBA00022630"/>
    </source>
</evidence>
<evidence type="ECO:0000259" key="8">
    <source>
        <dbReference type="PROSITE" id="PS51349"/>
    </source>
</evidence>
<feature type="binding site" evidence="7">
    <location>
        <position position="254"/>
    </location>
    <ligand>
        <name>glyoxylate</name>
        <dbReference type="ChEBI" id="CHEBI:36655"/>
    </ligand>
</feature>
<dbReference type="PIRSF" id="PIRSF000138">
    <property type="entry name" value="Al-hdrx_acd_dh"/>
    <property type="match status" value="1"/>
</dbReference>
<feature type="binding site" evidence="7">
    <location>
        <position position="251"/>
    </location>
    <ligand>
        <name>glyoxylate</name>
        <dbReference type="ChEBI" id="CHEBI:36655"/>
    </ligand>
</feature>
<dbReference type="CDD" id="cd02809">
    <property type="entry name" value="alpha_hydroxyacid_oxid_FMN"/>
    <property type="match status" value="1"/>
</dbReference>
<evidence type="ECO:0000256" key="3">
    <source>
        <dbReference type="ARBA" id="ARBA00022643"/>
    </source>
</evidence>
<keyword evidence="4" id="KW-0560">Oxidoreductase</keyword>
<evidence type="ECO:0000256" key="6">
    <source>
        <dbReference type="PIRSR" id="PIRSR000138-1"/>
    </source>
</evidence>